<dbReference type="EMBL" id="VFQF01000002">
    <property type="protein sequence ID" value="TQN46299.1"/>
    <property type="molecule type" value="Genomic_DNA"/>
</dbReference>
<name>A0A543PQE0_9MICO</name>
<dbReference type="PRINTS" id="PR00420">
    <property type="entry name" value="RNGMNOXGNASE"/>
</dbReference>
<accession>A0A543PQE0</accession>
<organism evidence="2 3">
    <name type="scientific">Humibacillus xanthopallidus</name>
    <dbReference type="NCBI Taxonomy" id="412689"/>
    <lineage>
        <taxon>Bacteria</taxon>
        <taxon>Bacillati</taxon>
        <taxon>Actinomycetota</taxon>
        <taxon>Actinomycetes</taxon>
        <taxon>Micrococcales</taxon>
        <taxon>Intrasporangiaceae</taxon>
        <taxon>Humibacillus</taxon>
    </lineage>
</organism>
<dbReference type="SUPFAM" id="SSF51905">
    <property type="entry name" value="FAD/NAD(P)-binding domain"/>
    <property type="match status" value="1"/>
</dbReference>
<dbReference type="GO" id="GO:0071949">
    <property type="term" value="F:FAD binding"/>
    <property type="evidence" value="ECO:0007669"/>
    <property type="project" value="InterPro"/>
</dbReference>
<dbReference type="Proteomes" id="UP000320085">
    <property type="component" value="Unassembled WGS sequence"/>
</dbReference>
<dbReference type="PANTHER" id="PTHR42685">
    <property type="entry name" value="GERANYLGERANYL DIPHOSPHATE REDUCTASE"/>
    <property type="match status" value="1"/>
</dbReference>
<evidence type="ECO:0000259" key="1">
    <source>
        <dbReference type="Pfam" id="PF01494"/>
    </source>
</evidence>
<gene>
    <name evidence="2" type="ORF">FHX52_3013</name>
</gene>
<evidence type="ECO:0000313" key="3">
    <source>
        <dbReference type="Proteomes" id="UP000320085"/>
    </source>
</evidence>
<dbReference type="AlphaFoldDB" id="A0A543PQE0"/>
<dbReference type="InterPro" id="IPR002938">
    <property type="entry name" value="FAD-bd"/>
</dbReference>
<dbReference type="Pfam" id="PF01494">
    <property type="entry name" value="FAD_binding_3"/>
    <property type="match status" value="1"/>
</dbReference>
<dbReference type="InterPro" id="IPR050407">
    <property type="entry name" value="Geranylgeranyl_reductase"/>
</dbReference>
<comment type="caution">
    <text evidence="2">The sequence shown here is derived from an EMBL/GenBank/DDBJ whole genome shotgun (WGS) entry which is preliminary data.</text>
</comment>
<dbReference type="PANTHER" id="PTHR42685:SF19">
    <property type="entry name" value="POSSIBLE OXIDOREDUCTASE"/>
    <property type="match status" value="1"/>
</dbReference>
<protein>
    <submittedName>
        <fullName evidence="2">Flavin-dependent dehydrogenase</fullName>
    </submittedName>
</protein>
<dbReference type="InterPro" id="IPR036188">
    <property type="entry name" value="FAD/NAD-bd_sf"/>
</dbReference>
<evidence type="ECO:0000313" key="2">
    <source>
        <dbReference type="EMBL" id="TQN46299.1"/>
    </source>
</evidence>
<reference evidence="2 3" key="1">
    <citation type="submission" date="2019-06" db="EMBL/GenBank/DDBJ databases">
        <title>Sequencing the genomes of 1000 actinobacteria strains.</title>
        <authorList>
            <person name="Klenk H.-P."/>
        </authorList>
    </citation>
    <scope>NUCLEOTIDE SEQUENCE [LARGE SCALE GENOMIC DNA]</scope>
    <source>
        <strain evidence="2 3">DSM 21776</strain>
    </source>
</reference>
<sequence>MSGSRSCFTVPVHDDAAPDWDVVVVGGRVAGALTAARLAGQGLNILVLDSVEITSGTISTHFFRGDGLVRSLAELGLLDAVLATGAPPLRAQRFYADGAARAPREAAQEPGDAGYCLSVRRAALDPLLARCVAGMPGVTWHGRRRVVDLIWQGDAVVGVRDVTGAEHRAPLVVGADGRRSTVARIVGSPVEQYSDGARFMGYLYVSGWDFPAGEPEAEFSVRGNEIAYVFPSDGGTACVAASVAAGRAPSPGDDGERWLRQRLRHHPAFGPRAERARVVGRLVRAPATPDYIRQGAGLGWALVGDAGAHQDPWSGFGMDTAARQADALAAAIAVHGPGTAAMAETYQAARDRVTLERWTFTVKTSGDLSVLLS</sequence>
<proteinExistence type="predicted"/>
<feature type="domain" description="FAD-binding" evidence="1">
    <location>
        <begin position="20"/>
        <end position="353"/>
    </location>
</feature>
<dbReference type="Gene3D" id="3.50.50.60">
    <property type="entry name" value="FAD/NAD(P)-binding domain"/>
    <property type="match status" value="1"/>
</dbReference>